<evidence type="ECO:0000259" key="1">
    <source>
        <dbReference type="Pfam" id="PF01973"/>
    </source>
</evidence>
<dbReference type="InterPro" id="IPR002826">
    <property type="entry name" value="MptE-like"/>
</dbReference>
<dbReference type="AlphaFoldDB" id="A0A017RXZ8"/>
<name>A0A017RXZ8_9CLOT</name>
<keyword evidence="3" id="KW-1185">Reference proteome</keyword>
<dbReference type="Proteomes" id="UP000019681">
    <property type="component" value="Unassembled WGS sequence"/>
</dbReference>
<protein>
    <recommendedName>
        <fullName evidence="1">6-hydroxymethylpterin diphosphokinase MptE-like domain-containing protein</fullName>
    </recommendedName>
</protein>
<comment type="caution">
    <text evidence="2">The sequence shown here is derived from an EMBL/GenBank/DDBJ whole genome shotgun (WGS) entry which is preliminary data.</text>
</comment>
<dbReference type="STRING" id="1403537.Q428_05900"/>
<reference evidence="2 3" key="1">
    <citation type="journal article" date="2014" name="Genome Announc.">
        <title>Draft Genome Sequence of Fervidicella metallireducens Strain AeBT, an Iron-Reducing Thermoanaerobe from the Great Artesian Basin.</title>
        <authorList>
            <person name="Patel B.K."/>
        </authorList>
    </citation>
    <scope>NUCLEOTIDE SEQUENCE [LARGE SCALE GENOMIC DNA]</scope>
    <source>
        <strain evidence="2 3">AeB</strain>
    </source>
</reference>
<feature type="domain" description="6-hydroxymethylpterin diphosphokinase MptE-like" evidence="1">
    <location>
        <begin position="172"/>
        <end position="340"/>
    </location>
</feature>
<evidence type="ECO:0000313" key="3">
    <source>
        <dbReference type="Proteomes" id="UP000019681"/>
    </source>
</evidence>
<organism evidence="2 3">
    <name type="scientific">Fervidicella metallireducens AeB</name>
    <dbReference type="NCBI Taxonomy" id="1403537"/>
    <lineage>
        <taxon>Bacteria</taxon>
        <taxon>Bacillati</taxon>
        <taxon>Bacillota</taxon>
        <taxon>Clostridia</taxon>
        <taxon>Eubacteriales</taxon>
        <taxon>Clostridiaceae</taxon>
        <taxon>Fervidicella</taxon>
    </lineage>
</organism>
<dbReference type="Pfam" id="PF01973">
    <property type="entry name" value="MptE-like"/>
    <property type="match status" value="1"/>
</dbReference>
<gene>
    <name evidence="2" type="ORF">Q428_05900</name>
</gene>
<evidence type="ECO:0000313" key="2">
    <source>
        <dbReference type="EMBL" id="EYE88820.1"/>
    </source>
</evidence>
<dbReference type="PANTHER" id="PTHR41786">
    <property type="entry name" value="MOTILITY ACCESSORY FACTOR MAF"/>
    <property type="match status" value="1"/>
</dbReference>
<dbReference type="RefSeq" id="WP_035379022.1">
    <property type="nucleotide sequence ID" value="NZ_AZQP01000013.1"/>
</dbReference>
<dbReference type="EMBL" id="AZQP01000013">
    <property type="protein sequence ID" value="EYE88820.1"/>
    <property type="molecule type" value="Genomic_DNA"/>
</dbReference>
<proteinExistence type="predicted"/>
<dbReference type="PANTHER" id="PTHR41786:SF1">
    <property type="entry name" value="6-HYDROXYMETHYLPTERIN DIPHOSPHOKINASE MPTE-LIKE DOMAIN-CONTAINING PROTEIN"/>
    <property type="match status" value="1"/>
</dbReference>
<sequence length="573" mass="66081">MLNSFYLDWSLDNFPILRVNIDGKLNYIGSLYNMKKEIDIIQNTIKNTSITKSIIVFGGANGVWINDIDNIAESKEIVIVEPNKELFNKLISNKFNIKNNIVRVACMEDENFYQNLLSAVSKNSFEILVFSNYDIVFKEQFKAFLDKVIFMYNDKKLMENTQKYFAEDWFVNFLSNLTYINDFERVDSYKNIFKGKPAIVISAGPSLEKNLNYLKGNEDKFIIITGARTLNTLIREGINPDFACIIDSSKEMYDVFKHSLDSEVPLLTIDTGNTEIIKRYKGEKILFNSKDFINASRYLLDFKMDLLFQGGSVAHTCTSFAKLLGCDPIIFIGQDLAYTNNKLHANNAVIEGESNDIKDTGIYVKGVVEEKVMTNHDLNMFRERLETMIRIYSDTAFINCTEGGAHIEGTEVKTLKEVIEVYTSPIEKEIIKLIPNINIDLNVLLKKLKDIYSQIDNLISLCNESIKINSQLKYLYVDGRNKYNKALKKLDEIDSYFKNNKEVMCIFETLVDYINIELSQEFEDKEVSKCESETDKIEIVSEKGKWLYSKLKVTFEFSKPIIEQTIKKMEESL</sequence>
<accession>A0A017RXZ8</accession>
<dbReference type="OrthoDB" id="5291305at2"/>